<evidence type="ECO:0000313" key="3">
    <source>
        <dbReference type="EMBL" id="KAF3099490.1"/>
    </source>
</evidence>
<keyword evidence="2" id="KW-1133">Transmembrane helix</keyword>
<name>A0A7C8J754_ORBOL</name>
<evidence type="ECO:0000256" key="2">
    <source>
        <dbReference type="SAM" id="Phobius"/>
    </source>
</evidence>
<dbReference type="PANTHER" id="PTHR35041:SF3">
    <property type="entry name" value="FORMYLMETHIONINE DEFORMYLASE-LIKE PROTEIN"/>
    <property type="match status" value="1"/>
</dbReference>
<feature type="transmembrane region" description="Helical" evidence="2">
    <location>
        <begin position="116"/>
        <end position="134"/>
    </location>
</feature>
<dbReference type="PANTHER" id="PTHR35041">
    <property type="entry name" value="MEDIATOR OF RNA POLYMERASE II TRANSCRIPTION SUBUNIT 1"/>
    <property type="match status" value="1"/>
</dbReference>
<feature type="compositionally biased region" description="Basic and acidic residues" evidence="1">
    <location>
        <begin position="294"/>
        <end position="304"/>
    </location>
</feature>
<keyword evidence="2" id="KW-0472">Membrane</keyword>
<dbReference type="AlphaFoldDB" id="A0A7C8J754"/>
<feature type="compositionally biased region" description="Basic and acidic residues" evidence="1">
    <location>
        <begin position="264"/>
        <end position="273"/>
    </location>
</feature>
<evidence type="ECO:0000313" key="4">
    <source>
        <dbReference type="Proteomes" id="UP000475325"/>
    </source>
</evidence>
<protein>
    <submittedName>
        <fullName evidence="3">Uncharacterized protein</fullName>
    </submittedName>
</protein>
<gene>
    <name evidence="3" type="ORF">TWF102_005466</name>
</gene>
<feature type="region of interest" description="Disordered" evidence="1">
    <location>
        <begin position="288"/>
        <end position="312"/>
    </location>
</feature>
<feature type="transmembrane region" description="Helical" evidence="2">
    <location>
        <begin position="155"/>
        <end position="178"/>
    </location>
</feature>
<feature type="transmembrane region" description="Helical" evidence="2">
    <location>
        <begin position="44"/>
        <end position="72"/>
    </location>
</feature>
<comment type="caution">
    <text evidence="3">The sequence shown here is derived from an EMBL/GenBank/DDBJ whole genome shotgun (WGS) entry which is preliminary data.</text>
</comment>
<sequence>MSLITVLSMFGSLVAGVAVAVGHHFFYLSHDGHIVGTSTDQEWVLRIGTGLTFLVRFFYSFSLGMVLVQLFWGSFQNTLGTTMGTADRAFEIRTSPAALFDLSFWAFSPLMVFHGIAYWLLPLALVIAPSSLTITIRRNSDGSELLYEYHRRNLFLAYLIPGVLVFVGCLVGVINIIGSTRSYSTTLSTVIRTSRNESLDRLIQITDRNGGNPLPKRLARTKVRLASLYGTSVALDGENFAIEVVGYASGNTADNGVRHTHHGNRQEDEGKLGVQRVEERDSELDNLSTIGNQDQHHGTAKLKDQPVLLAGR</sequence>
<proteinExistence type="predicted"/>
<keyword evidence="2" id="KW-0812">Transmembrane</keyword>
<evidence type="ECO:0000256" key="1">
    <source>
        <dbReference type="SAM" id="MobiDB-lite"/>
    </source>
</evidence>
<organism evidence="3 4">
    <name type="scientific">Orbilia oligospora</name>
    <name type="common">Nematode-trapping fungus</name>
    <name type="synonym">Arthrobotrys oligospora</name>
    <dbReference type="NCBI Taxonomy" id="2813651"/>
    <lineage>
        <taxon>Eukaryota</taxon>
        <taxon>Fungi</taxon>
        <taxon>Dikarya</taxon>
        <taxon>Ascomycota</taxon>
        <taxon>Pezizomycotina</taxon>
        <taxon>Orbiliomycetes</taxon>
        <taxon>Orbiliales</taxon>
        <taxon>Orbiliaceae</taxon>
        <taxon>Orbilia</taxon>
    </lineage>
</organism>
<reference evidence="3 4" key="1">
    <citation type="submission" date="2019-06" db="EMBL/GenBank/DDBJ databases">
        <authorList>
            <person name="Palmer J.M."/>
        </authorList>
    </citation>
    <scope>NUCLEOTIDE SEQUENCE [LARGE SCALE GENOMIC DNA]</scope>
    <source>
        <strain evidence="3 4">TWF102</strain>
    </source>
</reference>
<dbReference type="Proteomes" id="UP000475325">
    <property type="component" value="Unassembled WGS sequence"/>
</dbReference>
<dbReference type="EMBL" id="WIQW01000028">
    <property type="protein sequence ID" value="KAF3099490.1"/>
    <property type="molecule type" value="Genomic_DNA"/>
</dbReference>
<feature type="region of interest" description="Disordered" evidence="1">
    <location>
        <begin position="253"/>
        <end position="273"/>
    </location>
</feature>
<accession>A0A7C8J754</accession>